<dbReference type="Proteomes" id="UP000199648">
    <property type="component" value="Unassembled WGS sequence"/>
</dbReference>
<dbReference type="OrthoDB" id="9770043at2"/>
<evidence type="ECO:0000259" key="2">
    <source>
        <dbReference type="Pfam" id="PF07995"/>
    </source>
</evidence>
<keyword evidence="1" id="KW-0732">Signal</keyword>
<dbReference type="SUPFAM" id="SSF50952">
    <property type="entry name" value="Soluble quinoprotein glucose dehydrogenase"/>
    <property type="match status" value="1"/>
</dbReference>
<feature type="signal peptide" evidence="1">
    <location>
        <begin position="1"/>
        <end position="20"/>
    </location>
</feature>
<evidence type="ECO:0000256" key="1">
    <source>
        <dbReference type="SAM" id="SignalP"/>
    </source>
</evidence>
<feature type="chain" id="PRO_5011483211" evidence="1">
    <location>
        <begin position="21"/>
        <end position="384"/>
    </location>
</feature>
<sequence>MEFGRPVLVMACFFSLIACVGGGGGATAVDDDGKTSPDDATHSIMMTPVADGLENPWALAFLTDGDILVTERPGRLRLIQDGNLVEQPVTGLPEVWVGGQGGLLDVEAHPDFANNRLIYFSYSAGTDSEQTTRVTRARYENGALSELLTIFEAEPYRDSSKHFGSRLAFDSQNFLYISLGERGDRAQAQDRLDHVGSIIRIHDDGRVPADNPFFSAPDARSELFSIGHRNPQGLTRNPFSGDIWSHEHGPQGGDEVNLIRAGLNYGWPEITHGTNYDGTPIGPSQQEGMEPPLYHWAPTSIAPSGMAFYTGDRFPNWEGDLFLGALAGRALVRLQVAGNEVTGEERLLESEEMRIRDVAEGPDGYLWIVTDHNPGQLIRLEPAE</sequence>
<keyword evidence="4" id="KW-1185">Reference proteome</keyword>
<evidence type="ECO:0000313" key="4">
    <source>
        <dbReference type="Proteomes" id="UP000199648"/>
    </source>
</evidence>
<name>A0A1G5QK72_9GAMM</name>
<protein>
    <submittedName>
        <fullName evidence="3">Glucose/arabinose dehydrogenase, beta-propeller fold</fullName>
    </submittedName>
</protein>
<dbReference type="EMBL" id="FMWD01000006">
    <property type="protein sequence ID" value="SCZ62223.1"/>
    <property type="molecule type" value="Genomic_DNA"/>
</dbReference>
<accession>A0A1G5QK72</accession>
<organism evidence="3 4">
    <name type="scientific">Thiohalomonas denitrificans</name>
    <dbReference type="NCBI Taxonomy" id="415747"/>
    <lineage>
        <taxon>Bacteria</taxon>
        <taxon>Pseudomonadati</taxon>
        <taxon>Pseudomonadota</taxon>
        <taxon>Gammaproteobacteria</taxon>
        <taxon>Thiohalomonadales</taxon>
        <taxon>Thiohalomonadaceae</taxon>
        <taxon>Thiohalomonas</taxon>
    </lineage>
</organism>
<reference evidence="3 4" key="1">
    <citation type="submission" date="2016-10" db="EMBL/GenBank/DDBJ databases">
        <authorList>
            <person name="de Groot N.N."/>
        </authorList>
    </citation>
    <scope>NUCLEOTIDE SEQUENCE [LARGE SCALE GENOMIC DNA]</scope>
    <source>
        <strain evidence="3 4">HLD2</strain>
    </source>
</reference>
<dbReference type="STRING" id="415747.SAMN03097708_02280"/>
<dbReference type="Gene3D" id="2.120.10.30">
    <property type="entry name" value="TolB, C-terminal domain"/>
    <property type="match status" value="1"/>
</dbReference>
<dbReference type="RefSeq" id="WP_092996991.1">
    <property type="nucleotide sequence ID" value="NZ_FMWD01000006.1"/>
</dbReference>
<dbReference type="InterPro" id="IPR012938">
    <property type="entry name" value="Glc/Sorbosone_DH"/>
</dbReference>
<dbReference type="InterPro" id="IPR011041">
    <property type="entry name" value="Quinoprot_gluc/sorb_DH_b-prop"/>
</dbReference>
<gene>
    <name evidence="3" type="ORF">SAMN03097708_02280</name>
</gene>
<dbReference type="Pfam" id="PF07995">
    <property type="entry name" value="GSDH"/>
    <property type="match status" value="1"/>
</dbReference>
<dbReference type="PANTHER" id="PTHR19328">
    <property type="entry name" value="HEDGEHOG-INTERACTING PROTEIN"/>
    <property type="match status" value="1"/>
</dbReference>
<feature type="domain" description="Glucose/Sorbosone dehydrogenase" evidence="2">
    <location>
        <begin position="53"/>
        <end position="379"/>
    </location>
</feature>
<proteinExistence type="predicted"/>
<dbReference type="PANTHER" id="PTHR19328:SF75">
    <property type="entry name" value="ALDOSE SUGAR DEHYDROGENASE YLII"/>
    <property type="match status" value="1"/>
</dbReference>
<dbReference type="PROSITE" id="PS51257">
    <property type="entry name" value="PROKAR_LIPOPROTEIN"/>
    <property type="match status" value="1"/>
</dbReference>
<evidence type="ECO:0000313" key="3">
    <source>
        <dbReference type="EMBL" id="SCZ62223.1"/>
    </source>
</evidence>
<dbReference type="InterPro" id="IPR011042">
    <property type="entry name" value="6-blade_b-propeller_TolB-like"/>
</dbReference>
<dbReference type="AlphaFoldDB" id="A0A1G5QK72"/>